<evidence type="ECO:0000313" key="1">
    <source>
        <dbReference type="EMBL" id="USS40706.1"/>
    </source>
</evidence>
<dbReference type="RefSeq" id="WP_253304658.1">
    <property type="nucleotide sequence ID" value="NZ_CP099582.1"/>
</dbReference>
<dbReference type="EMBL" id="CP099582">
    <property type="protein sequence ID" value="USS40706.1"/>
    <property type="molecule type" value="Genomic_DNA"/>
</dbReference>
<evidence type="ECO:0000313" key="2">
    <source>
        <dbReference type="Proteomes" id="UP001055732"/>
    </source>
</evidence>
<reference evidence="1" key="2">
    <citation type="submission" date="2022-06" db="EMBL/GenBank/DDBJ databases">
        <authorList>
            <person name="Park Y.-J."/>
        </authorList>
    </citation>
    <scope>NUCLEOTIDE SEQUENCE</scope>
    <source>
        <strain evidence="1">TY</strain>
    </source>
</reference>
<keyword evidence="2" id="KW-1185">Reference proteome</keyword>
<protein>
    <submittedName>
        <fullName evidence="1">Uncharacterized protein</fullName>
    </submittedName>
</protein>
<dbReference type="InterPro" id="IPR027417">
    <property type="entry name" value="P-loop_NTPase"/>
</dbReference>
<sequence length="58" mass="6622">MSDYVIVTSTKLNEKVEERMYVVKSPEEGFTSTVYRLWATGEKSPGRLKVRKIGNSKP</sequence>
<dbReference type="KEGG" id="tagg:NF865_00240"/>
<name>A0A9E7SNV2_THEAG</name>
<dbReference type="Gene3D" id="3.40.50.300">
    <property type="entry name" value="P-loop containing nucleotide triphosphate hydrolases"/>
    <property type="match status" value="1"/>
</dbReference>
<gene>
    <name evidence="1" type="ORF">NF865_00240</name>
</gene>
<reference evidence="1" key="1">
    <citation type="journal article" date="1998" name="Int. J. Syst. Bacteriol. 48 Pt">
        <title>Thermococcus guaymasensis sp. nov. and Thermococcus aggregans sp. nov., two novel thermophilic archaea isolated from the Guaymas Basin hydrothermal vent site.</title>
        <authorList>
            <person name="Canganella F."/>
            <person name="Jones W.J."/>
            <person name="Gambacorta A."/>
            <person name="Antranikian G."/>
        </authorList>
    </citation>
    <scope>NUCLEOTIDE SEQUENCE</scope>
    <source>
        <strain evidence="1">TY</strain>
    </source>
</reference>
<organism evidence="1 2">
    <name type="scientific">Thermococcus aggregans</name>
    <dbReference type="NCBI Taxonomy" id="110163"/>
    <lineage>
        <taxon>Archaea</taxon>
        <taxon>Methanobacteriati</taxon>
        <taxon>Methanobacteriota</taxon>
        <taxon>Thermococci</taxon>
        <taxon>Thermococcales</taxon>
        <taxon>Thermococcaceae</taxon>
        <taxon>Thermococcus</taxon>
    </lineage>
</organism>
<proteinExistence type="predicted"/>
<dbReference type="AlphaFoldDB" id="A0A9E7SNV2"/>
<dbReference type="Proteomes" id="UP001055732">
    <property type="component" value="Chromosome"/>
</dbReference>
<accession>A0A9E7SNV2</accession>